<comment type="caution">
    <text evidence="2">The sequence shown here is derived from an EMBL/GenBank/DDBJ whole genome shotgun (WGS) entry which is preliminary data.</text>
</comment>
<dbReference type="SUPFAM" id="SSF56601">
    <property type="entry name" value="beta-lactamase/transpeptidase-like"/>
    <property type="match status" value="1"/>
</dbReference>
<name>A0ABU7RLI4_9ACTN</name>
<dbReference type="InterPro" id="IPR001466">
    <property type="entry name" value="Beta-lactam-related"/>
</dbReference>
<gene>
    <name evidence="2" type="ORF">V1633_02420</name>
</gene>
<dbReference type="RefSeq" id="WP_331212461.1">
    <property type="nucleotide sequence ID" value="NZ_JAZGQK010000002.1"/>
</dbReference>
<dbReference type="PANTHER" id="PTHR46825">
    <property type="entry name" value="D-ALANYL-D-ALANINE-CARBOXYPEPTIDASE/ENDOPEPTIDASE AMPH"/>
    <property type="match status" value="1"/>
</dbReference>
<dbReference type="EMBL" id="JAZGQK010000002">
    <property type="protein sequence ID" value="MEE6257343.1"/>
    <property type="molecule type" value="Genomic_DNA"/>
</dbReference>
<reference evidence="2 3" key="1">
    <citation type="submission" date="2024-01" db="EMBL/GenBank/DDBJ databases">
        <title>Genome insights into Plantactinospora sonchi sp. nov.</title>
        <authorList>
            <person name="Wang L."/>
        </authorList>
    </citation>
    <scope>NUCLEOTIDE SEQUENCE [LARGE SCALE GENOMIC DNA]</scope>
    <source>
        <strain evidence="2 3">NEAU-QY2</strain>
    </source>
</reference>
<dbReference type="InterPro" id="IPR050491">
    <property type="entry name" value="AmpC-like"/>
</dbReference>
<sequence length="324" mass="35086">MPNPPAVSGSVLVMRGESVLLETHHGLADATAGTPCSARTRFQLASVSKQITATAVLQLVERGALGLDDPLDRWFAGSPESWRGITTHHLLAHTSGIGHWREYPMLDLTAPMDPDELLRVFADVPPLFVAGAGWHYSSPGFVLLAHLVQRAADEPYRDYLDRMVFTPLGMTRTFAGMPHGRDDLARGYLDDEPVRSFELDVVGMGAGDVWSTVGDMQTWLAAVRPDGDGDSRSAGHPLGPETRRLMVARHAATGRGTDESGYGYGWFLGSLAGEEWVHHSGENAGFRAFDAWSARSDRRVVMLSNQDRTDATAVTAILTGTAGH</sequence>
<evidence type="ECO:0000313" key="3">
    <source>
        <dbReference type="Proteomes" id="UP001332243"/>
    </source>
</evidence>
<feature type="domain" description="Beta-lactamase-related" evidence="1">
    <location>
        <begin position="8"/>
        <end position="311"/>
    </location>
</feature>
<dbReference type="EC" id="3.1.1.103" evidence="2"/>
<dbReference type="Pfam" id="PF00144">
    <property type="entry name" value="Beta-lactamase"/>
    <property type="match status" value="1"/>
</dbReference>
<proteinExistence type="predicted"/>
<dbReference type="Gene3D" id="3.40.710.10">
    <property type="entry name" value="DD-peptidase/beta-lactamase superfamily"/>
    <property type="match status" value="1"/>
</dbReference>
<accession>A0ABU7RLI4</accession>
<dbReference type="PANTHER" id="PTHR46825:SF9">
    <property type="entry name" value="BETA-LACTAMASE-RELATED DOMAIN-CONTAINING PROTEIN"/>
    <property type="match status" value="1"/>
</dbReference>
<keyword evidence="3" id="KW-1185">Reference proteome</keyword>
<evidence type="ECO:0000313" key="2">
    <source>
        <dbReference type="EMBL" id="MEE6257343.1"/>
    </source>
</evidence>
<organism evidence="2 3">
    <name type="scientific">Plantactinospora sonchi</name>
    <dbReference type="NCBI Taxonomy" id="1544735"/>
    <lineage>
        <taxon>Bacteria</taxon>
        <taxon>Bacillati</taxon>
        <taxon>Actinomycetota</taxon>
        <taxon>Actinomycetes</taxon>
        <taxon>Micromonosporales</taxon>
        <taxon>Micromonosporaceae</taxon>
        <taxon>Plantactinospora</taxon>
    </lineage>
</organism>
<keyword evidence="2" id="KW-0378">Hydrolase</keyword>
<dbReference type="InterPro" id="IPR012338">
    <property type="entry name" value="Beta-lactam/transpept-like"/>
</dbReference>
<dbReference type="Proteomes" id="UP001332243">
    <property type="component" value="Unassembled WGS sequence"/>
</dbReference>
<evidence type="ECO:0000259" key="1">
    <source>
        <dbReference type="Pfam" id="PF00144"/>
    </source>
</evidence>
<dbReference type="GO" id="GO:0016787">
    <property type="term" value="F:hydrolase activity"/>
    <property type="evidence" value="ECO:0007669"/>
    <property type="project" value="UniProtKB-KW"/>
</dbReference>
<protein>
    <submittedName>
        <fullName evidence="2">Serine hydrolase domain-containing protein</fullName>
        <ecNumber evidence="2">3.1.1.103</ecNumber>
    </submittedName>
</protein>